<dbReference type="Proteomes" id="UP000789920">
    <property type="component" value="Unassembled WGS sequence"/>
</dbReference>
<evidence type="ECO:0000313" key="1">
    <source>
        <dbReference type="EMBL" id="CAG8784256.1"/>
    </source>
</evidence>
<feature type="non-terminal residue" evidence="1">
    <location>
        <position position="1"/>
    </location>
</feature>
<gene>
    <name evidence="1" type="ORF">RPERSI_LOCUS18042</name>
</gene>
<evidence type="ECO:0000313" key="2">
    <source>
        <dbReference type="Proteomes" id="UP000789920"/>
    </source>
</evidence>
<protein>
    <submittedName>
        <fullName evidence="1">16979_t:CDS:1</fullName>
    </submittedName>
</protein>
<sequence>DNHYNLFENELDPHYFLPKNDPDNFSEEESYNSLDFSEHINKSESNTKSNNNNITSSGVIIISDSEVETTYTTYEKRK</sequence>
<keyword evidence="2" id="KW-1185">Reference proteome</keyword>
<proteinExistence type="predicted"/>
<organism evidence="1 2">
    <name type="scientific">Racocetra persica</name>
    <dbReference type="NCBI Taxonomy" id="160502"/>
    <lineage>
        <taxon>Eukaryota</taxon>
        <taxon>Fungi</taxon>
        <taxon>Fungi incertae sedis</taxon>
        <taxon>Mucoromycota</taxon>
        <taxon>Glomeromycotina</taxon>
        <taxon>Glomeromycetes</taxon>
        <taxon>Diversisporales</taxon>
        <taxon>Gigasporaceae</taxon>
        <taxon>Racocetra</taxon>
    </lineage>
</organism>
<name>A0ACA9RB39_9GLOM</name>
<reference evidence="1" key="1">
    <citation type="submission" date="2021-06" db="EMBL/GenBank/DDBJ databases">
        <authorList>
            <person name="Kallberg Y."/>
            <person name="Tangrot J."/>
            <person name="Rosling A."/>
        </authorList>
    </citation>
    <scope>NUCLEOTIDE SEQUENCE</scope>
    <source>
        <strain evidence="1">MA461A</strain>
    </source>
</reference>
<comment type="caution">
    <text evidence="1">The sequence shown here is derived from an EMBL/GenBank/DDBJ whole genome shotgun (WGS) entry which is preliminary data.</text>
</comment>
<accession>A0ACA9RB39</accession>
<dbReference type="EMBL" id="CAJVQC010047159">
    <property type="protein sequence ID" value="CAG8784256.1"/>
    <property type="molecule type" value="Genomic_DNA"/>
</dbReference>